<dbReference type="InterPro" id="IPR051534">
    <property type="entry name" value="CBASS_pafABC_assoc_protein"/>
</dbReference>
<evidence type="ECO:0000259" key="2">
    <source>
        <dbReference type="Pfam" id="PF25583"/>
    </source>
</evidence>
<dbReference type="PANTHER" id="PTHR34580:SF3">
    <property type="entry name" value="PROTEIN PAFB"/>
    <property type="match status" value="1"/>
</dbReference>
<comment type="caution">
    <text evidence="3">The sequence shown here is derived from an EMBL/GenBank/DDBJ whole genome shotgun (WGS) entry which is preliminary data.</text>
</comment>
<dbReference type="Pfam" id="PF25583">
    <property type="entry name" value="WCX"/>
    <property type="match status" value="1"/>
</dbReference>
<name>A0ABQ6I6E1_9MICO</name>
<sequence length="171" mass="18932">MYANHAGARSERTVEPWGLVDKDGVSYLVAGTERGRRTFRLDRVVEAEATGRTFERPPDLDVAREWAAVVAEVEERRSRTWATVVVDRRYVPVLRTQFGRHLRVLDDAPDGRARVRVADPTPLDLARHLAGWGALLDIEDPPAVRAALARIGSELVRRYAVARAGATGSPA</sequence>
<evidence type="ECO:0000313" key="4">
    <source>
        <dbReference type="Proteomes" id="UP001157091"/>
    </source>
</evidence>
<dbReference type="PROSITE" id="PS52050">
    <property type="entry name" value="WYL"/>
    <property type="match status" value="1"/>
</dbReference>
<proteinExistence type="predicted"/>
<gene>
    <name evidence="3" type="ORF">GCM10025864_37760</name>
</gene>
<dbReference type="Pfam" id="PF13280">
    <property type="entry name" value="WYL"/>
    <property type="match status" value="1"/>
</dbReference>
<evidence type="ECO:0000259" key="1">
    <source>
        <dbReference type="Pfam" id="PF13280"/>
    </source>
</evidence>
<protein>
    <recommendedName>
        <fullName evidence="5">WYL domain-containing protein</fullName>
    </recommendedName>
</protein>
<accession>A0ABQ6I6E1</accession>
<reference evidence="4" key="1">
    <citation type="journal article" date="2019" name="Int. J. Syst. Evol. Microbiol.">
        <title>The Global Catalogue of Microorganisms (GCM) 10K type strain sequencing project: providing services to taxonomists for standard genome sequencing and annotation.</title>
        <authorList>
            <consortium name="The Broad Institute Genomics Platform"/>
            <consortium name="The Broad Institute Genome Sequencing Center for Infectious Disease"/>
            <person name="Wu L."/>
            <person name="Ma J."/>
        </authorList>
    </citation>
    <scope>NUCLEOTIDE SEQUENCE [LARGE SCALE GENOMIC DNA]</scope>
    <source>
        <strain evidence="4">NBRC 106348</strain>
    </source>
</reference>
<dbReference type="EMBL" id="BSUK01000001">
    <property type="protein sequence ID" value="GMA26017.1"/>
    <property type="molecule type" value="Genomic_DNA"/>
</dbReference>
<keyword evidence="4" id="KW-1185">Reference proteome</keyword>
<dbReference type="InterPro" id="IPR057727">
    <property type="entry name" value="WCX_dom"/>
</dbReference>
<organism evidence="3 4">
    <name type="scientific">Luteimicrobium album</name>
    <dbReference type="NCBI Taxonomy" id="1054550"/>
    <lineage>
        <taxon>Bacteria</taxon>
        <taxon>Bacillati</taxon>
        <taxon>Actinomycetota</taxon>
        <taxon>Actinomycetes</taxon>
        <taxon>Micrococcales</taxon>
        <taxon>Luteimicrobium</taxon>
    </lineage>
</organism>
<dbReference type="InterPro" id="IPR026881">
    <property type="entry name" value="WYL_dom"/>
</dbReference>
<feature type="domain" description="WYL" evidence="1">
    <location>
        <begin position="2"/>
        <end position="48"/>
    </location>
</feature>
<dbReference type="Proteomes" id="UP001157091">
    <property type="component" value="Unassembled WGS sequence"/>
</dbReference>
<evidence type="ECO:0000313" key="3">
    <source>
        <dbReference type="EMBL" id="GMA26017.1"/>
    </source>
</evidence>
<dbReference type="PANTHER" id="PTHR34580">
    <property type="match status" value="1"/>
</dbReference>
<feature type="domain" description="WCX" evidence="2">
    <location>
        <begin position="79"/>
        <end position="155"/>
    </location>
</feature>
<evidence type="ECO:0008006" key="5">
    <source>
        <dbReference type="Google" id="ProtNLM"/>
    </source>
</evidence>